<dbReference type="EMBL" id="MU032349">
    <property type="protein sequence ID" value="KAF3763154.1"/>
    <property type="molecule type" value="Genomic_DNA"/>
</dbReference>
<evidence type="ECO:0000256" key="1">
    <source>
        <dbReference type="SAM" id="MobiDB-lite"/>
    </source>
</evidence>
<evidence type="ECO:0008006" key="5">
    <source>
        <dbReference type="Google" id="ProtNLM"/>
    </source>
</evidence>
<evidence type="ECO:0000313" key="4">
    <source>
        <dbReference type="Proteomes" id="UP000803844"/>
    </source>
</evidence>
<keyword evidence="2" id="KW-0472">Membrane</keyword>
<gene>
    <name evidence="3" type="ORF">M406DRAFT_73783</name>
</gene>
<feature type="transmembrane region" description="Helical" evidence="2">
    <location>
        <begin position="656"/>
        <end position="675"/>
    </location>
</feature>
<protein>
    <recommendedName>
        <fullName evidence="5">Heterokaryon incompatibility domain-containing protein</fullName>
    </recommendedName>
</protein>
<dbReference type="OrthoDB" id="2624308at2759"/>
<reference evidence="3" key="1">
    <citation type="journal article" date="2020" name="Phytopathology">
        <title>Genome sequence of the chestnut blight fungus Cryphonectria parasitica EP155: A fundamental resource for an archetypical invasive plant pathogen.</title>
        <authorList>
            <person name="Crouch J.A."/>
            <person name="Dawe A."/>
            <person name="Aerts A."/>
            <person name="Barry K."/>
            <person name="Churchill A.C.L."/>
            <person name="Grimwood J."/>
            <person name="Hillman B."/>
            <person name="Milgroom M.G."/>
            <person name="Pangilinan J."/>
            <person name="Smith M."/>
            <person name="Salamov A."/>
            <person name="Schmutz J."/>
            <person name="Yadav J."/>
            <person name="Grigoriev I.V."/>
            <person name="Nuss D."/>
        </authorList>
    </citation>
    <scope>NUCLEOTIDE SEQUENCE</scope>
    <source>
        <strain evidence="3">EP155</strain>
    </source>
</reference>
<comment type="caution">
    <text evidence="3">The sequence shown here is derived from an EMBL/GenBank/DDBJ whole genome shotgun (WGS) entry which is preliminary data.</text>
</comment>
<feature type="compositionally biased region" description="Basic and acidic residues" evidence="1">
    <location>
        <begin position="210"/>
        <end position="222"/>
    </location>
</feature>
<name>A0A9P4XYB2_CRYP1</name>
<dbReference type="Proteomes" id="UP000803844">
    <property type="component" value="Unassembled WGS sequence"/>
</dbReference>
<keyword evidence="2" id="KW-0812">Transmembrane</keyword>
<feature type="region of interest" description="Disordered" evidence="1">
    <location>
        <begin position="192"/>
        <end position="223"/>
    </location>
</feature>
<sequence>MQTGFDTDIEAMPLGHYMVAKGDVQDKGVAHSTTNPVEIQRTSNDHSKLGKQRYHKDSLNRYIDLDEDPQNTQDHYLRPKDGKLGVVEVQIAPGFVARENPGTRTWIASDFTGDHGLRDVPISILRWAYRDIVEAKQPDTSQLWWKYPIASIGLTFTSWMGNYNPKSNYFGRYAPVRYKYFCYAKLPRNRTELRPDSHSAEPTRLQPGDEVVRGDDGRKEEDGGVLARHLRPRMLCVITSHDDANISLGHFTFEVRDTDEWDRERPQNQSGEYVFVSYTREQFQTYSAEDIASWSPTQDPNETATRKGMPGLYKKDLEQLCTIGAVAARKAGLYAFWIDVLCISKAGKGTAGLNVHDSHRICDVARGANRMVIAVKDLVSDRLRLPGSPAKMPLPEMELLQRWATRLWTLPEMLLAPTIHDLEVYRAEQGANGGVRSWATIRKRNMAEVAYPDDGDRVRELVDHFESSVHLTQIELLTLGLECLAERKMNKYSKADMVYALMTLARRRPIPYKGQSLFEAFAQLSLLNDSNMLLERLICVLPPGRHGEVPWYRIRDSWGVRLWDIFPACQISGIAGGDADQTVLIDGAYGASIEWKSLKKVEFLKRRTAWRIASELASQAAPLYLLIAIVSVATIQPESQSLYSYGASNPMIGLPVVFFILAFISMAVLPHAMLAKYRGKFWSTQAVLYGLEGVPDIDWLERQLFGFSEGRLTWSAHGSTLSQHRAKEGPGERLEEECEALKPLLEDEISPNMAGEGEIPSLNNSKRNNDMRIFTLVDTYAMTVTVFRATHPPTVALVLGHEGGMRRAALCSYNHGTQTFHRETVVRMPTKVLDRMDRVDRFRFSMENQPL</sequence>
<evidence type="ECO:0000313" key="3">
    <source>
        <dbReference type="EMBL" id="KAF3763154.1"/>
    </source>
</evidence>
<feature type="compositionally biased region" description="Basic and acidic residues" evidence="1">
    <location>
        <begin position="192"/>
        <end position="201"/>
    </location>
</feature>
<dbReference type="RefSeq" id="XP_040774115.1">
    <property type="nucleotide sequence ID" value="XM_040925653.1"/>
</dbReference>
<accession>A0A9P4XYB2</accession>
<organism evidence="3 4">
    <name type="scientific">Cryphonectria parasitica (strain ATCC 38755 / EP155)</name>
    <dbReference type="NCBI Taxonomy" id="660469"/>
    <lineage>
        <taxon>Eukaryota</taxon>
        <taxon>Fungi</taxon>
        <taxon>Dikarya</taxon>
        <taxon>Ascomycota</taxon>
        <taxon>Pezizomycotina</taxon>
        <taxon>Sordariomycetes</taxon>
        <taxon>Sordariomycetidae</taxon>
        <taxon>Diaporthales</taxon>
        <taxon>Cryphonectriaceae</taxon>
        <taxon>Cryphonectria-Endothia species complex</taxon>
        <taxon>Cryphonectria</taxon>
    </lineage>
</organism>
<keyword evidence="2" id="KW-1133">Transmembrane helix</keyword>
<proteinExistence type="predicted"/>
<evidence type="ECO:0000256" key="2">
    <source>
        <dbReference type="SAM" id="Phobius"/>
    </source>
</evidence>
<dbReference type="GeneID" id="63842782"/>
<dbReference type="AlphaFoldDB" id="A0A9P4XYB2"/>
<keyword evidence="4" id="KW-1185">Reference proteome</keyword>